<sequence length="60" mass="6872">MSYVINATVTRDAEGHQLLPRFTGPFVSRVEAETFMNDQMPLYGSWTVRELTAPEDWPDP</sequence>
<dbReference type="EMBL" id="JACXZS010000005">
    <property type="protein sequence ID" value="MBD3941966.1"/>
    <property type="molecule type" value="Genomic_DNA"/>
</dbReference>
<dbReference type="Proteomes" id="UP000598426">
    <property type="component" value="Unassembled WGS sequence"/>
</dbReference>
<reference evidence="1 2" key="1">
    <citation type="submission" date="2020-09" db="EMBL/GenBank/DDBJ databases">
        <title>Isolation and identification of active actinomycetes.</title>
        <authorList>
            <person name="Li X."/>
        </authorList>
    </citation>
    <scope>NUCLEOTIDE SEQUENCE [LARGE SCALE GENOMIC DNA]</scope>
    <source>
        <strain evidence="1 2">NEAU-LLC</strain>
    </source>
</reference>
<proteinExistence type="predicted"/>
<evidence type="ECO:0000313" key="2">
    <source>
        <dbReference type="Proteomes" id="UP000598426"/>
    </source>
</evidence>
<comment type="caution">
    <text evidence="1">The sequence shown here is derived from an EMBL/GenBank/DDBJ whole genome shotgun (WGS) entry which is preliminary data.</text>
</comment>
<accession>A0ABR8NSE2</accession>
<protein>
    <submittedName>
        <fullName evidence="1">Uncharacterized protein</fullName>
    </submittedName>
</protein>
<dbReference type="RefSeq" id="WP_191171580.1">
    <property type="nucleotide sequence ID" value="NZ_JACXZS010000005.1"/>
</dbReference>
<name>A0ABR8NSE2_9MICO</name>
<evidence type="ECO:0000313" key="1">
    <source>
        <dbReference type="EMBL" id="MBD3941966.1"/>
    </source>
</evidence>
<gene>
    <name evidence="1" type="ORF">IF188_09690</name>
</gene>
<organism evidence="1 2">
    <name type="scientific">Microbacterium helvum</name>
    <dbReference type="NCBI Taxonomy" id="2773713"/>
    <lineage>
        <taxon>Bacteria</taxon>
        <taxon>Bacillati</taxon>
        <taxon>Actinomycetota</taxon>
        <taxon>Actinomycetes</taxon>
        <taxon>Micrococcales</taxon>
        <taxon>Microbacteriaceae</taxon>
        <taxon>Microbacterium</taxon>
    </lineage>
</organism>
<keyword evidence="2" id="KW-1185">Reference proteome</keyword>